<dbReference type="AlphaFoldDB" id="A0AAV7MPZ2"/>
<reference evidence="2" key="1">
    <citation type="journal article" date="2022" name="bioRxiv">
        <title>Sequencing and chromosome-scale assembly of the giantPleurodeles waltlgenome.</title>
        <authorList>
            <person name="Brown T."/>
            <person name="Elewa A."/>
            <person name="Iarovenko S."/>
            <person name="Subramanian E."/>
            <person name="Araus A.J."/>
            <person name="Petzold A."/>
            <person name="Susuki M."/>
            <person name="Suzuki K.-i.T."/>
            <person name="Hayashi T."/>
            <person name="Toyoda A."/>
            <person name="Oliveira C."/>
            <person name="Osipova E."/>
            <person name="Leigh N.D."/>
            <person name="Simon A."/>
            <person name="Yun M.H."/>
        </authorList>
    </citation>
    <scope>NUCLEOTIDE SEQUENCE</scope>
    <source>
        <strain evidence="2">20211129_DDA</strain>
        <tissue evidence="2">Liver</tissue>
    </source>
</reference>
<sequence>MGAGSPGPEVQTKSEKWQEGRQDVWRPQPHPVKRHQGTEGAQHSSAAMRLLYNLGHGVDAATPTPTGRSSMEDQGMWGQESAKTPSRRET</sequence>
<evidence type="ECO:0000256" key="1">
    <source>
        <dbReference type="SAM" id="MobiDB-lite"/>
    </source>
</evidence>
<gene>
    <name evidence="2" type="ORF">NDU88_003229</name>
</gene>
<feature type="compositionally biased region" description="Basic and acidic residues" evidence="1">
    <location>
        <begin position="12"/>
        <end position="24"/>
    </location>
</feature>
<feature type="region of interest" description="Disordered" evidence="1">
    <location>
        <begin position="1"/>
        <end position="90"/>
    </location>
</feature>
<dbReference type="EMBL" id="JANPWB010000013">
    <property type="protein sequence ID" value="KAJ1105825.1"/>
    <property type="molecule type" value="Genomic_DNA"/>
</dbReference>
<proteinExistence type="predicted"/>
<dbReference type="Proteomes" id="UP001066276">
    <property type="component" value="Chromosome 9"/>
</dbReference>
<name>A0AAV7MPZ2_PLEWA</name>
<organism evidence="2 3">
    <name type="scientific">Pleurodeles waltl</name>
    <name type="common">Iberian ribbed newt</name>
    <dbReference type="NCBI Taxonomy" id="8319"/>
    <lineage>
        <taxon>Eukaryota</taxon>
        <taxon>Metazoa</taxon>
        <taxon>Chordata</taxon>
        <taxon>Craniata</taxon>
        <taxon>Vertebrata</taxon>
        <taxon>Euteleostomi</taxon>
        <taxon>Amphibia</taxon>
        <taxon>Batrachia</taxon>
        <taxon>Caudata</taxon>
        <taxon>Salamandroidea</taxon>
        <taxon>Salamandridae</taxon>
        <taxon>Pleurodelinae</taxon>
        <taxon>Pleurodeles</taxon>
    </lineage>
</organism>
<comment type="caution">
    <text evidence="2">The sequence shown here is derived from an EMBL/GenBank/DDBJ whole genome shotgun (WGS) entry which is preliminary data.</text>
</comment>
<evidence type="ECO:0000313" key="2">
    <source>
        <dbReference type="EMBL" id="KAJ1105825.1"/>
    </source>
</evidence>
<protein>
    <submittedName>
        <fullName evidence="2">Uncharacterized protein</fullName>
    </submittedName>
</protein>
<accession>A0AAV7MPZ2</accession>
<evidence type="ECO:0000313" key="3">
    <source>
        <dbReference type="Proteomes" id="UP001066276"/>
    </source>
</evidence>
<keyword evidence="3" id="KW-1185">Reference proteome</keyword>